<keyword evidence="1" id="KW-0732">Signal</keyword>
<dbReference type="Proteomes" id="UP001165060">
    <property type="component" value="Unassembled WGS sequence"/>
</dbReference>
<dbReference type="Gene3D" id="3.40.50.720">
    <property type="entry name" value="NAD(P)-binding Rossmann-like Domain"/>
    <property type="match status" value="1"/>
</dbReference>
<reference evidence="2 3" key="1">
    <citation type="journal article" date="2023" name="Commun. Biol.">
        <title>Genome analysis of Parmales, the sister group of diatoms, reveals the evolutionary specialization of diatoms from phago-mixotrophs to photoautotrophs.</title>
        <authorList>
            <person name="Ban H."/>
            <person name="Sato S."/>
            <person name="Yoshikawa S."/>
            <person name="Yamada K."/>
            <person name="Nakamura Y."/>
            <person name="Ichinomiya M."/>
            <person name="Sato N."/>
            <person name="Blanc-Mathieu R."/>
            <person name="Endo H."/>
            <person name="Kuwata A."/>
            <person name="Ogata H."/>
        </authorList>
    </citation>
    <scope>NUCLEOTIDE SEQUENCE [LARGE SCALE GENOMIC DNA]</scope>
</reference>
<comment type="caution">
    <text evidence="2">The sequence shown here is derived from an EMBL/GenBank/DDBJ whole genome shotgun (WGS) entry which is preliminary data.</text>
</comment>
<organism evidence="2 3">
    <name type="scientific">Tetraparma gracilis</name>
    <dbReference type="NCBI Taxonomy" id="2962635"/>
    <lineage>
        <taxon>Eukaryota</taxon>
        <taxon>Sar</taxon>
        <taxon>Stramenopiles</taxon>
        <taxon>Ochrophyta</taxon>
        <taxon>Bolidophyceae</taxon>
        <taxon>Parmales</taxon>
        <taxon>Triparmaceae</taxon>
        <taxon>Tetraparma</taxon>
    </lineage>
</organism>
<feature type="chain" id="PRO_5047046637" description="NAD(P)-binding domain-containing protein" evidence="1">
    <location>
        <begin position="21"/>
        <end position="226"/>
    </location>
</feature>
<dbReference type="EMBL" id="BRYB01003474">
    <property type="protein sequence ID" value="GMI37338.1"/>
    <property type="molecule type" value="Genomic_DNA"/>
</dbReference>
<keyword evidence="3" id="KW-1185">Reference proteome</keyword>
<gene>
    <name evidence="2" type="ORF">TeGR_g5100</name>
</gene>
<sequence>MLLLLLLLCPLAAPLHIVVAGGTGPLSALLLPSLSSHSVTVLCRNAFLASAPSRASGDFGHLGAPFLARNAHVALRDWDGGDLLDIVGQDWVGWQDVLGEADVLVNAVGGYTGQRLLAQRRLSEAVAAAERVRMDDIRQIVVRPSERFLPFLSPAALDIKRGTLAECSKAARTGADVTVVALGRVVEDVYRDRCEGIEDGICESDFVEMMVGLIERGESDLLSSPS</sequence>
<proteinExistence type="predicted"/>
<evidence type="ECO:0000256" key="1">
    <source>
        <dbReference type="SAM" id="SignalP"/>
    </source>
</evidence>
<accession>A0ABQ6N191</accession>
<evidence type="ECO:0008006" key="4">
    <source>
        <dbReference type="Google" id="ProtNLM"/>
    </source>
</evidence>
<evidence type="ECO:0000313" key="2">
    <source>
        <dbReference type="EMBL" id="GMI37338.1"/>
    </source>
</evidence>
<name>A0ABQ6N191_9STRA</name>
<feature type="signal peptide" evidence="1">
    <location>
        <begin position="1"/>
        <end position="20"/>
    </location>
</feature>
<protein>
    <recommendedName>
        <fullName evidence="4">NAD(P)-binding domain-containing protein</fullName>
    </recommendedName>
</protein>
<evidence type="ECO:0000313" key="3">
    <source>
        <dbReference type="Proteomes" id="UP001165060"/>
    </source>
</evidence>